<feature type="domain" description="Retrotransposon Copia-like N-terminal" evidence="2">
    <location>
        <begin position="96"/>
        <end position="143"/>
    </location>
</feature>
<dbReference type="EMBL" id="DF973301">
    <property type="protein sequence ID" value="GAU25008.1"/>
    <property type="molecule type" value="Genomic_DNA"/>
</dbReference>
<dbReference type="PANTHER" id="PTHR37610">
    <property type="entry name" value="CCHC-TYPE DOMAIN-CONTAINING PROTEIN"/>
    <property type="match status" value="1"/>
</dbReference>
<protein>
    <recommendedName>
        <fullName evidence="2">Retrotransposon Copia-like N-terminal domain-containing protein</fullName>
    </recommendedName>
</protein>
<keyword evidence="4" id="KW-1185">Reference proteome</keyword>
<evidence type="ECO:0000313" key="3">
    <source>
        <dbReference type="EMBL" id="GAU25008.1"/>
    </source>
</evidence>
<dbReference type="Pfam" id="PF14244">
    <property type="entry name" value="Retrotran_gag_3"/>
    <property type="match status" value="1"/>
</dbReference>
<dbReference type="Proteomes" id="UP000242715">
    <property type="component" value="Unassembled WGS sequence"/>
</dbReference>
<dbReference type="AlphaFoldDB" id="A0A2Z6M299"/>
<dbReference type="PANTHER" id="PTHR37610:SF55">
    <property type="entry name" value="RETROTRANSPOSON COPIA-LIKE N-TERMINAL DOMAIN-CONTAINING PROTEIN"/>
    <property type="match status" value="1"/>
</dbReference>
<feature type="region of interest" description="Disordered" evidence="1">
    <location>
        <begin position="266"/>
        <end position="300"/>
    </location>
</feature>
<sequence>MAVGKRLRSRDNSPSLPNRSCFLISGRVEGLSFYDSCRLLFNAHHSDVGRYESQGRRTLLSETVKNEDELVAAVTCKTSNNGNDNWNFIPSPYFMHPNENPGNILATPLLSSPNYHSWSRVVTVALRSKHKLHFINGALPRPADDDQDSIAWDRYNTMLISWISDCTISTYYTRMKKLWQELNIFRPIPNSSCTDNCKALEKMRAYRDSDQVIRFLKGLNDQYAVVRSQIMLMESLPNICKIDLLLVQQEKQSLLVLEDSKLLAASSSNSNFSRGSPSSSQQSHRGGGGKSNVGRGREKP</sequence>
<gene>
    <name evidence="3" type="ORF">TSUD_154820</name>
</gene>
<proteinExistence type="predicted"/>
<feature type="compositionally biased region" description="Low complexity" evidence="1">
    <location>
        <begin position="266"/>
        <end position="284"/>
    </location>
</feature>
<name>A0A2Z6M299_TRISU</name>
<evidence type="ECO:0000256" key="1">
    <source>
        <dbReference type="SAM" id="MobiDB-lite"/>
    </source>
</evidence>
<accession>A0A2Z6M299</accession>
<dbReference type="InterPro" id="IPR029472">
    <property type="entry name" value="Copia-like_N"/>
</dbReference>
<reference evidence="4" key="1">
    <citation type="journal article" date="2017" name="Front. Plant Sci.">
        <title>Climate Clever Clovers: New Paradigm to Reduce the Environmental Footprint of Ruminants by Breeding Low Methanogenic Forages Utilizing Haplotype Variation.</title>
        <authorList>
            <person name="Kaur P."/>
            <person name="Appels R."/>
            <person name="Bayer P.E."/>
            <person name="Keeble-Gagnere G."/>
            <person name="Wang J."/>
            <person name="Hirakawa H."/>
            <person name="Shirasawa K."/>
            <person name="Vercoe P."/>
            <person name="Stefanova K."/>
            <person name="Durmic Z."/>
            <person name="Nichols P."/>
            <person name="Revell C."/>
            <person name="Isobe S.N."/>
            <person name="Edwards D."/>
            <person name="Erskine W."/>
        </authorList>
    </citation>
    <scope>NUCLEOTIDE SEQUENCE [LARGE SCALE GENOMIC DNA]</scope>
    <source>
        <strain evidence="4">cv. Daliak</strain>
    </source>
</reference>
<evidence type="ECO:0000313" key="4">
    <source>
        <dbReference type="Proteomes" id="UP000242715"/>
    </source>
</evidence>
<organism evidence="3 4">
    <name type="scientific">Trifolium subterraneum</name>
    <name type="common">Subterranean clover</name>
    <dbReference type="NCBI Taxonomy" id="3900"/>
    <lineage>
        <taxon>Eukaryota</taxon>
        <taxon>Viridiplantae</taxon>
        <taxon>Streptophyta</taxon>
        <taxon>Embryophyta</taxon>
        <taxon>Tracheophyta</taxon>
        <taxon>Spermatophyta</taxon>
        <taxon>Magnoliopsida</taxon>
        <taxon>eudicotyledons</taxon>
        <taxon>Gunneridae</taxon>
        <taxon>Pentapetalae</taxon>
        <taxon>rosids</taxon>
        <taxon>fabids</taxon>
        <taxon>Fabales</taxon>
        <taxon>Fabaceae</taxon>
        <taxon>Papilionoideae</taxon>
        <taxon>50 kb inversion clade</taxon>
        <taxon>NPAAA clade</taxon>
        <taxon>Hologalegina</taxon>
        <taxon>IRL clade</taxon>
        <taxon>Trifolieae</taxon>
        <taxon>Trifolium</taxon>
    </lineage>
</organism>
<evidence type="ECO:0000259" key="2">
    <source>
        <dbReference type="Pfam" id="PF14244"/>
    </source>
</evidence>
<dbReference type="OrthoDB" id="5544992at2759"/>